<dbReference type="PANTHER" id="PTHR12216">
    <property type="entry name" value="UROCANATE HYDRATASE"/>
    <property type="match status" value="1"/>
</dbReference>
<dbReference type="Gene3D" id="3.40.50.10730">
    <property type="entry name" value="Urocanase like domains"/>
    <property type="match status" value="1"/>
</dbReference>
<keyword evidence="3" id="KW-0456">Lyase</keyword>
<evidence type="ECO:0000259" key="5">
    <source>
        <dbReference type="Pfam" id="PF17391"/>
    </source>
</evidence>
<accession>A0A0B1SD32</accession>
<sequence length="127" mass="13305">MSSEQTLVMYSGHPLGLFPSHKDAPRVTITNGMVIPNFSTKPMYDKMFALGVTQYGQMTAGSYAYIGPQGIVHGTTITIMNAGRRYLGVDELAGKVFVTSGLGGMSGAQPKAATIAGCVSVTAEVNL</sequence>
<dbReference type="InterPro" id="IPR023637">
    <property type="entry name" value="Urocanase-like"/>
</dbReference>
<dbReference type="Proteomes" id="UP000053660">
    <property type="component" value="Unassembled WGS sequence"/>
</dbReference>
<organism evidence="6 7">
    <name type="scientific">Oesophagostomum dentatum</name>
    <name type="common">Nodular worm</name>
    <dbReference type="NCBI Taxonomy" id="61180"/>
    <lineage>
        <taxon>Eukaryota</taxon>
        <taxon>Metazoa</taxon>
        <taxon>Ecdysozoa</taxon>
        <taxon>Nematoda</taxon>
        <taxon>Chromadorea</taxon>
        <taxon>Rhabditida</taxon>
        <taxon>Rhabditina</taxon>
        <taxon>Rhabditomorpha</taxon>
        <taxon>Strongyloidea</taxon>
        <taxon>Strongylidae</taxon>
        <taxon>Oesophagostomum</taxon>
    </lineage>
</organism>
<feature type="domain" description="Urocanase N-terminal" evidence="5">
    <location>
        <begin position="1"/>
        <end position="63"/>
    </location>
</feature>
<dbReference type="AlphaFoldDB" id="A0A0B1SD32"/>
<comment type="cofactor">
    <cofactor evidence="1">
        <name>NAD(+)</name>
        <dbReference type="ChEBI" id="CHEBI:57540"/>
    </cofactor>
</comment>
<dbReference type="GO" id="GO:0016153">
    <property type="term" value="F:urocanate hydratase activity"/>
    <property type="evidence" value="ECO:0007669"/>
    <property type="project" value="TreeGrafter"/>
</dbReference>
<dbReference type="Gene3D" id="3.40.1770.10">
    <property type="entry name" value="Urocanase superfamily"/>
    <property type="match status" value="1"/>
</dbReference>
<dbReference type="EMBL" id="KN589589">
    <property type="protein sequence ID" value="KHJ81452.1"/>
    <property type="molecule type" value="Genomic_DNA"/>
</dbReference>
<dbReference type="Pfam" id="PF17391">
    <property type="entry name" value="Urocanase_N"/>
    <property type="match status" value="1"/>
</dbReference>
<keyword evidence="7" id="KW-1185">Reference proteome</keyword>
<proteinExistence type="predicted"/>
<protein>
    <submittedName>
        <fullName evidence="6">Uncharacterized protein</fullName>
    </submittedName>
</protein>
<evidence type="ECO:0000256" key="1">
    <source>
        <dbReference type="ARBA" id="ARBA00001911"/>
    </source>
</evidence>
<name>A0A0B1SD32_OESDE</name>
<dbReference type="OrthoDB" id="194468at2759"/>
<evidence type="ECO:0000313" key="7">
    <source>
        <dbReference type="Proteomes" id="UP000053660"/>
    </source>
</evidence>
<dbReference type="SUPFAM" id="SSF111326">
    <property type="entry name" value="Urocanase"/>
    <property type="match status" value="1"/>
</dbReference>
<feature type="domain" description="Urocanase Rossmann-like" evidence="4">
    <location>
        <begin position="67"/>
        <end position="126"/>
    </location>
</feature>
<dbReference type="GO" id="GO:0019557">
    <property type="term" value="P:L-histidine catabolic process to glutamate and formate"/>
    <property type="evidence" value="ECO:0007669"/>
    <property type="project" value="UniProtKB-UniPathway"/>
</dbReference>
<dbReference type="GO" id="GO:0019556">
    <property type="term" value="P:L-histidine catabolic process to glutamate and formamide"/>
    <property type="evidence" value="ECO:0007669"/>
    <property type="project" value="UniProtKB-UniPathway"/>
</dbReference>
<dbReference type="PANTHER" id="PTHR12216:SF3">
    <property type="entry name" value="UROCANATE HYDRATASE"/>
    <property type="match status" value="1"/>
</dbReference>
<evidence type="ECO:0000256" key="3">
    <source>
        <dbReference type="ARBA" id="ARBA00023239"/>
    </source>
</evidence>
<dbReference type="InterPro" id="IPR035085">
    <property type="entry name" value="Urocanase_Rossmann-like"/>
</dbReference>
<gene>
    <name evidence="6" type="ORF">OESDEN_18862</name>
</gene>
<dbReference type="Pfam" id="PF01175">
    <property type="entry name" value="Urocanase"/>
    <property type="match status" value="1"/>
</dbReference>
<dbReference type="InterPro" id="IPR035400">
    <property type="entry name" value="Urocanase_N"/>
</dbReference>
<evidence type="ECO:0000256" key="2">
    <source>
        <dbReference type="ARBA" id="ARBA00023027"/>
    </source>
</evidence>
<dbReference type="InterPro" id="IPR038364">
    <property type="entry name" value="Urocanase_central_sf"/>
</dbReference>
<dbReference type="InterPro" id="IPR036190">
    <property type="entry name" value="Urocanase_sf"/>
</dbReference>
<reference evidence="6 7" key="1">
    <citation type="submission" date="2014-03" db="EMBL/GenBank/DDBJ databases">
        <title>Draft genome of the hookworm Oesophagostomum dentatum.</title>
        <authorList>
            <person name="Mitreva M."/>
        </authorList>
    </citation>
    <scope>NUCLEOTIDE SEQUENCE [LARGE SCALE GENOMIC DNA]</scope>
    <source>
        <strain evidence="6 7">OD-Hann</strain>
    </source>
</reference>
<keyword evidence="2" id="KW-0520">NAD</keyword>
<evidence type="ECO:0000313" key="6">
    <source>
        <dbReference type="EMBL" id="KHJ81452.1"/>
    </source>
</evidence>
<evidence type="ECO:0000259" key="4">
    <source>
        <dbReference type="Pfam" id="PF01175"/>
    </source>
</evidence>
<dbReference type="UniPathway" id="UPA00379">
    <property type="reaction ID" value="UER00550"/>
</dbReference>